<dbReference type="EMBL" id="JAOUSF010000005">
    <property type="protein sequence ID" value="MCU9614815.1"/>
    <property type="molecule type" value="Genomic_DNA"/>
</dbReference>
<keyword evidence="3" id="KW-1185">Reference proteome</keyword>
<feature type="domain" description="N-acetyltransferase" evidence="1">
    <location>
        <begin position="1"/>
        <end position="139"/>
    </location>
</feature>
<dbReference type="InterPro" id="IPR000182">
    <property type="entry name" value="GNAT_dom"/>
</dbReference>
<protein>
    <submittedName>
        <fullName evidence="2">GNAT family N-acetyltransferase</fullName>
    </submittedName>
</protein>
<dbReference type="SUPFAM" id="SSF55729">
    <property type="entry name" value="Acyl-CoA N-acyltransferases (Nat)"/>
    <property type="match status" value="1"/>
</dbReference>
<accession>A0AAE3LNK1</accession>
<gene>
    <name evidence="2" type="ORF">OEV98_14825</name>
</gene>
<reference evidence="2" key="1">
    <citation type="submission" date="2022-10" db="EMBL/GenBank/DDBJ databases">
        <title>Description of Fervidibacillus gen. nov. in the family Fervidibacillaceae fam. nov. with two species, Fervidibacillus albus sp. nov., and Fervidibacillus halotolerans sp. nov., isolated from tidal flat sediments.</title>
        <authorList>
            <person name="Kwon K.K."/>
            <person name="Yang S.-H."/>
        </authorList>
    </citation>
    <scope>NUCLEOTIDE SEQUENCE</scope>
    <source>
        <strain evidence="2">JCM 19140</strain>
    </source>
</reference>
<dbReference type="PROSITE" id="PS51186">
    <property type="entry name" value="GNAT"/>
    <property type="match status" value="1"/>
</dbReference>
<dbReference type="GO" id="GO:0016747">
    <property type="term" value="F:acyltransferase activity, transferring groups other than amino-acyl groups"/>
    <property type="evidence" value="ECO:0007669"/>
    <property type="project" value="InterPro"/>
</dbReference>
<dbReference type="Proteomes" id="UP001209318">
    <property type="component" value="Unassembled WGS sequence"/>
</dbReference>
<sequence length="140" mass="16360">MKITNEWDEANSQYIRKKVIEYNGQMLPDEVKHPVKNISFLLQNDDGSIMGGITGTIFWYHLHIDFLWVEESLRGQGYGSQLLRKIEAAAKENKCRLILLDSFSFQAANFYQKFGYQVVGIVENHPKGHQQYFFEKRLVL</sequence>
<comment type="caution">
    <text evidence="2">The sequence shown here is derived from an EMBL/GenBank/DDBJ whole genome shotgun (WGS) entry which is preliminary data.</text>
</comment>
<organism evidence="2 3">
    <name type="scientific">Perspicuibacillus lycopersici</name>
    <dbReference type="NCBI Taxonomy" id="1325689"/>
    <lineage>
        <taxon>Bacteria</taxon>
        <taxon>Bacillati</taxon>
        <taxon>Bacillota</taxon>
        <taxon>Bacilli</taxon>
        <taxon>Bacillales</taxon>
        <taxon>Bacillaceae</taxon>
        <taxon>Perspicuibacillus</taxon>
    </lineage>
</organism>
<evidence type="ECO:0000259" key="1">
    <source>
        <dbReference type="PROSITE" id="PS51186"/>
    </source>
</evidence>
<evidence type="ECO:0000313" key="3">
    <source>
        <dbReference type="Proteomes" id="UP001209318"/>
    </source>
</evidence>
<dbReference type="AlphaFoldDB" id="A0AAE3LNK1"/>
<dbReference type="CDD" id="cd04301">
    <property type="entry name" value="NAT_SF"/>
    <property type="match status" value="1"/>
</dbReference>
<dbReference type="InterPro" id="IPR016181">
    <property type="entry name" value="Acyl_CoA_acyltransferase"/>
</dbReference>
<dbReference type="Pfam" id="PF00583">
    <property type="entry name" value="Acetyltransf_1"/>
    <property type="match status" value="1"/>
</dbReference>
<dbReference type="Gene3D" id="3.40.630.30">
    <property type="match status" value="1"/>
</dbReference>
<proteinExistence type="predicted"/>
<dbReference type="RefSeq" id="WP_263074136.1">
    <property type="nucleotide sequence ID" value="NZ_JAOUSF010000005.1"/>
</dbReference>
<name>A0AAE3LNK1_9BACI</name>
<evidence type="ECO:0000313" key="2">
    <source>
        <dbReference type="EMBL" id="MCU9614815.1"/>
    </source>
</evidence>